<dbReference type="RefSeq" id="WP_155087508.1">
    <property type="nucleotide sequence ID" value="NZ_WJYA01000002.1"/>
</dbReference>
<keyword evidence="1" id="KW-0560">Oxidoreductase</keyword>
<dbReference type="PANTHER" id="PTHR43205">
    <property type="entry name" value="PROSTAGLANDIN REDUCTASE"/>
    <property type="match status" value="1"/>
</dbReference>
<dbReference type="CDD" id="cd05288">
    <property type="entry name" value="PGDH"/>
    <property type="match status" value="1"/>
</dbReference>
<evidence type="ECO:0000259" key="2">
    <source>
        <dbReference type="SMART" id="SM00829"/>
    </source>
</evidence>
<evidence type="ECO:0000313" key="3">
    <source>
        <dbReference type="EMBL" id="MTE25673.1"/>
    </source>
</evidence>
<evidence type="ECO:0000313" key="4">
    <source>
        <dbReference type="Proteomes" id="UP000447545"/>
    </source>
</evidence>
<dbReference type="SUPFAM" id="SSF51735">
    <property type="entry name" value="NAD(P)-binding Rossmann-fold domains"/>
    <property type="match status" value="1"/>
</dbReference>
<dbReference type="FunFam" id="3.40.50.720:FF:000121">
    <property type="entry name" value="Prostaglandin reductase 2"/>
    <property type="match status" value="1"/>
</dbReference>
<gene>
    <name evidence="3" type="ORF">F1003_01910</name>
</gene>
<dbReference type="Proteomes" id="UP000447545">
    <property type="component" value="Unassembled WGS sequence"/>
</dbReference>
<name>A0A7K1G924_9FLAO</name>
<dbReference type="GO" id="GO:0016628">
    <property type="term" value="F:oxidoreductase activity, acting on the CH-CH group of donors, NAD or NADP as acceptor"/>
    <property type="evidence" value="ECO:0007669"/>
    <property type="project" value="InterPro"/>
</dbReference>
<dbReference type="Pfam" id="PF00107">
    <property type="entry name" value="ADH_zinc_N"/>
    <property type="match status" value="1"/>
</dbReference>
<dbReference type="SMART" id="SM00829">
    <property type="entry name" value="PKS_ER"/>
    <property type="match status" value="1"/>
</dbReference>
<comment type="caution">
    <text evidence="3">The sequence shown here is derived from an EMBL/GenBank/DDBJ whole genome shotgun (WGS) entry which is preliminary data.</text>
</comment>
<dbReference type="InterPro" id="IPR020843">
    <property type="entry name" value="ER"/>
</dbReference>
<dbReference type="Gene3D" id="3.40.50.720">
    <property type="entry name" value="NAD(P)-binding Rossmann-like Domain"/>
    <property type="match status" value="1"/>
</dbReference>
<accession>A0A7K1G924</accession>
<dbReference type="AlphaFoldDB" id="A0A7K1G924"/>
<protein>
    <submittedName>
        <fullName evidence="3">Zinc-binding dehydrogenase</fullName>
    </submittedName>
</protein>
<dbReference type="InterPro" id="IPR011032">
    <property type="entry name" value="GroES-like_sf"/>
</dbReference>
<dbReference type="EMBL" id="WJYA01000002">
    <property type="protein sequence ID" value="MTE25673.1"/>
    <property type="molecule type" value="Genomic_DNA"/>
</dbReference>
<dbReference type="InterPro" id="IPR013149">
    <property type="entry name" value="ADH-like_C"/>
</dbReference>
<dbReference type="SUPFAM" id="SSF50129">
    <property type="entry name" value="GroES-like"/>
    <property type="match status" value="2"/>
</dbReference>
<evidence type="ECO:0000256" key="1">
    <source>
        <dbReference type="ARBA" id="ARBA00023002"/>
    </source>
</evidence>
<feature type="domain" description="Enoyl reductase (ER)" evidence="2">
    <location>
        <begin position="13"/>
        <end position="330"/>
    </location>
</feature>
<dbReference type="Pfam" id="PF16884">
    <property type="entry name" value="ADH_N_2"/>
    <property type="match status" value="1"/>
</dbReference>
<dbReference type="InterPro" id="IPR041694">
    <property type="entry name" value="ADH_N_2"/>
</dbReference>
<reference evidence="3 4" key="1">
    <citation type="submission" date="2019-11" db="EMBL/GenBank/DDBJ databases">
        <title>Winogradskyella ouciana sp. nov., isolated from the hadal seawater of the Mariana Trench.</title>
        <authorList>
            <person name="Liu R."/>
        </authorList>
    </citation>
    <scope>NUCLEOTIDE SEQUENCE [LARGE SCALE GENOMIC DNA]</scope>
    <source>
        <strain evidence="3 4">ZXX205</strain>
    </source>
</reference>
<keyword evidence="4" id="KW-1185">Reference proteome</keyword>
<dbReference type="PANTHER" id="PTHR43205:SF7">
    <property type="entry name" value="PROSTAGLANDIN REDUCTASE 1"/>
    <property type="match status" value="1"/>
</dbReference>
<dbReference type="InterPro" id="IPR036291">
    <property type="entry name" value="NAD(P)-bd_dom_sf"/>
</dbReference>
<sequence length="332" mass="35897">MIQTILLKNRPKGTPSPSDFEFIKEEDSLTVEDGQLLLETLYVSVDPYLRGRMSDAKSYVEPFELNKPIHSGVIAKVLESKNDNFKEGDYVSGMLDWKTKQVSSGKGLQKVDPSKADLSAYLGILGMTGLTAYCGLIEIGKPKEGETLVVSGAAGAVGSVVGQIGKILGLKVIGIAGSDEKVELLKSKFGFDAGINYNTTENITKAIAEVAPNGVDIYFDNVGGPISDAVLFNINKFARTVNCGAIAVYNNTEIPKSISVRPFLIKNSASMQGFIVSNFEDKFPQAIKTLSGWLADDKLTYSETIVEGFENIPQAFIDLFDGKNKGKMVVKI</sequence>
<dbReference type="InterPro" id="IPR045010">
    <property type="entry name" value="MDR_fam"/>
</dbReference>
<proteinExistence type="predicted"/>
<organism evidence="3 4">
    <name type="scientific">Winogradskyella ouciana</name>
    <dbReference type="NCBI Taxonomy" id="2608631"/>
    <lineage>
        <taxon>Bacteria</taxon>
        <taxon>Pseudomonadati</taxon>
        <taxon>Bacteroidota</taxon>
        <taxon>Flavobacteriia</taxon>
        <taxon>Flavobacteriales</taxon>
        <taxon>Flavobacteriaceae</taxon>
        <taxon>Winogradskyella</taxon>
    </lineage>
</organism>
<dbReference type="Gene3D" id="3.90.180.10">
    <property type="entry name" value="Medium-chain alcohol dehydrogenases, catalytic domain"/>
    <property type="match status" value="1"/>
</dbReference>